<feature type="region of interest" description="Disordered" evidence="1">
    <location>
        <begin position="84"/>
        <end position="153"/>
    </location>
</feature>
<keyword evidence="3" id="KW-1185">Reference proteome</keyword>
<dbReference type="AlphaFoldDB" id="A0A4R0RXK1"/>
<accession>A0A4R0RXK1</accession>
<comment type="caution">
    <text evidence="2">The sequence shown here is derived from an EMBL/GenBank/DDBJ whole genome shotgun (WGS) entry which is preliminary data.</text>
</comment>
<dbReference type="EMBL" id="RWJN01000087">
    <property type="protein sequence ID" value="TCD67744.1"/>
    <property type="molecule type" value="Genomic_DNA"/>
</dbReference>
<reference evidence="2 3" key="1">
    <citation type="submission" date="2018-11" db="EMBL/GenBank/DDBJ databases">
        <title>Genome assembly of Steccherinum ochraceum LE-BIN_3174, the white-rot fungus of the Steccherinaceae family (The Residual Polyporoid clade, Polyporales, Basidiomycota).</title>
        <authorList>
            <person name="Fedorova T.V."/>
            <person name="Glazunova O.A."/>
            <person name="Landesman E.O."/>
            <person name="Moiseenko K.V."/>
            <person name="Psurtseva N.V."/>
            <person name="Savinova O.S."/>
            <person name="Shakhova N.V."/>
            <person name="Tyazhelova T.V."/>
            <person name="Vasina D.V."/>
        </authorList>
    </citation>
    <scope>NUCLEOTIDE SEQUENCE [LARGE SCALE GENOMIC DNA]</scope>
    <source>
        <strain evidence="2 3">LE-BIN_3174</strain>
    </source>
</reference>
<name>A0A4R0RXK1_9APHY</name>
<evidence type="ECO:0000313" key="2">
    <source>
        <dbReference type="EMBL" id="TCD67744.1"/>
    </source>
</evidence>
<dbReference type="STRING" id="92696.A0A4R0RXK1"/>
<proteinExistence type="predicted"/>
<dbReference type="Proteomes" id="UP000292702">
    <property type="component" value="Unassembled WGS sequence"/>
</dbReference>
<evidence type="ECO:0000313" key="3">
    <source>
        <dbReference type="Proteomes" id="UP000292702"/>
    </source>
</evidence>
<feature type="compositionally biased region" description="Low complexity" evidence="1">
    <location>
        <begin position="121"/>
        <end position="145"/>
    </location>
</feature>
<evidence type="ECO:0000256" key="1">
    <source>
        <dbReference type="SAM" id="MobiDB-lite"/>
    </source>
</evidence>
<feature type="region of interest" description="Disordered" evidence="1">
    <location>
        <begin position="160"/>
        <end position="179"/>
    </location>
</feature>
<gene>
    <name evidence="2" type="ORF">EIP91_011986</name>
</gene>
<feature type="compositionally biased region" description="Polar residues" evidence="1">
    <location>
        <begin position="103"/>
        <end position="114"/>
    </location>
</feature>
<protein>
    <submittedName>
        <fullName evidence="2">Uncharacterized protein</fullName>
    </submittedName>
</protein>
<sequence length="201" mass="21011">MDPADSDLNHFVDQFRALVNQVTEETDAGIDLAQNDHRPGYYVDHRIPSPNMTARSGQIPDDEDFFIVGGVVQRMPTIESLGSREVMSLATSSNSRGERTDSLSRPPTRQTMSLLSDGAGSQPPSRSNSLSASIALSPPSPLESSFGGTVSELGELQKPIGGVSAGTLRPSTKSSSSGTYYTALSAASATTNGSGKSGQSS</sequence>
<dbReference type="OrthoDB" id="3222669at2759"/>
<organism evidence="2 3">
    <name type="scientific">Steccherinum ochraceum</name>
    <dbReference type="NCBI Taxonomy" id="92696"/>
    <lineage>
        <taxon>Eukaryota</taxon>
        <taxon>Fungi</taxon>
        <taxon>Dikarya</taxon>
        <taxon>Basidiomycota</taxon>
        <taxon>Agaricomycotina</taxon>
        <taxon>Agaricomycetes</taxon>
        <taxon>Polyporales</taxon>
        <taxon>Steccherinaceae</taxon>
        <taxon>Steccherinum</taxon>
    </lineage>
</organism>